<keyword evidence="4 9" id="KW-0479">Metal-binding</keyword>
<evidence type="ECO:0000313" key="11">
    <source>
        <dbReference type="EMBL" id="PVD31567.1"/>
    </source>
</evidence>
<comment type="cofactor">
    <cofactor evidence="9">
        <name>Zn(2+)</name>
        <dbReference type="ChEBI" id="CHEBI:29105"/>
    </cofactor>
</comment>
<comment type="similarity">
    <text evidence="2 9">Belongs to the alpha-carbonic anhydrase family.</text>
</comment>
<feature type="domain" description="Alpha-carbonic anhydrase" evidence="10">
    <location>
        <begin position="30"/>
        <end position="288"/>
    </location>
</feature>
<evidence type="ECO:0000256" key="9">
    <source>
        <dbReference type="RuleBase" id="RU367011"/>
    </source>
</evidence>
<organism evidence="11 12">
    <name type="scientific">Pomacea canaliculata</name>
    <name type="common">Golden apple snail</name>
    <dbReference type="NCBI Taxonomy" id="400727"/>
    <lineage>
        <taxon>Eukaryota</taxon>
        <taxon>Metazoa</taxon>
        <taxon>Spiralia</taxon>
        <taxon>Lophotrochozoa</taxon>
        <taxon>Mollusca</taxon>
        <taxon>Gastropoda</taxon>
        <taxon>Caenogastropoda</taxon>
        <taxon>Architaenioglossa</taxon>
        <taxon>Ampullarioidea</taxon>
        <taxon>Ampullariidae</taxon>
        <taxon>Pomacea</taxon>
    </lineage>
</organism>
<comment type="caution">
    <text evidence="11">The sequence shown here is derived from an EMBL/GenBank/DDBJ whole genome shotgun (WGS) entry which is preliminary data.</text>
</comment>
<dbReference type="InterPro" id="IPR018338">
    <property type="entry name" value="Carbonic_anhydrase_a-class_CS"/>
</dbReference>
<accession>A0A2T7PDS3</accession>
<keyword evidence="5 9" id="KW-0862">Zinc</keyword>
<dbReference type="EC" id="4.2.1.1" evidence="3 9"/>
<dbReference type="PANTHER" id="PTHR18952:SF265">
    <property type="entry name" value="CARBONIC ANHYDRASE"/>
    <property type="match status" value="1"/>
</dbReference>
<keyword evidence="6" id="KW-0325">Glycoprotein</keyword>
<comment type="function">
    <text evidence="1 9">Reversible hydration of carbon dioxide.</text>
</comment>
<dbReference type="PROSITE" id="PS51144">
    <property type="entry name" value="ALPHA_CA_2"/>
    <property type="match status" value="1"/>
</dbReference>
<dbReference type="Proteomes" id="UP000245119">
    <property type="component" value="Linkage Group LG4"/>
</dbReference>
<sequence length="317" mass="35238">MDHQTLDCSSRLRAEAHHTPVCSPQWAVCADWSYTGTHGTDHWPTDFMSCSGSRQSPIDLDNGEASLDDHLKPFSFEGFEPHTHTWNIVNNGHTVQINFVNETAIVSDGSLPDKYIVRQLHFHWGEDDGQGSEHTVDGMAYPMEVHIVTYKSSYGNIVNSLQHSDGLAVLGFFFEIGSTHNTPFQNIVNALQHVKNPEDTYAMPSFNLLSLIPDDREYYRYLGGLTTPPCSEVVIWTVFRTPIQVSAEQVAAFRDLLYVDHSSHASLPLTNNYRPVQDLSGRKITTTFEPPNSSTSSLVGSLGSIIMSLITAALARL</sequence>
<evidence type="ECO:0000256" key="3">
    <source>
        <dbReference type="ARBA" id="ARBA00012925"/>
    </source>
</evidence>
<dbReference type="GO" id="GO:0008270">
    <property type="term" value="F:zinc ion binding"/>
    <property type="evidence" value="ECO:0007669"/>
    <property type="project" value="UniProtKB-UniRule"/>
</dbReference>
<evidence type="ECO:0000256" key="5">
    <source>
        <dbReference type="ARBA" id="ARBA00022833"/>
    </source>
</evidence>
<keyword evidence="12" id="KW-1185">Reference proteome</keyword>
<dbReference type="EMBL" id="PZQS01000004">
    <property type="protein sequence ID" value="PVD31567.1"/>
    <property type="molecule type" value="Genomic_DNA"/>
</dbReference>
<evidence type="ECO:0000256" key="4">
    <source>
        <dbReference type="ARBA" id="ARBA00022723"/>
    </source>
</evidence>
<dbReference type="PANTHER" id="PTHR18952">
    <property type="entry name" value="CARBONIC ANHYDRASE"/>
    <property type="match status" value="1"/>
</dbReference>
<dbReference type="SMART" id="SM01057">
    <property type="entry name" value="Carb_anhydrase"/>
    <property type="match status" value="1"/>
</dbReference>
<keyword evidence="7 9" id="KW-0456">Lyase</keyword>
<evidence type="ECO:0000256" key="7">
    <source>
        <dbReference type="ARBA" id="ARBA00023239"/>
    </source>
</evidence>
<proteinExistence type="inferred from homology"/>
<comment type="catalytic activity">
    <reaction evidence="8 9">
        <text>hydrogencarbonate + H(+) = CO2 + H2O</text>
        <dbReference type="Rhea" id="RHEA:10748"/>
        <dbReference type="ChEBI" id="CHEBI:15377"/>
        <dbReference type="ChEBI" id="CHEBI:15378"/>
        <dbReference type="ChEBI" id="CHEBI:16526"/>
        <dbReference type="ChEBI" id="CHEBI:17544"/>
        <dbReference type="EC" id="4.2.1.1"/>
    </reaction>
</comment>
<dbReference type="Pfam" id="PF00194">
    <property type="entry name" value="Carb_anhydrase"/>
    <property type="match status" value="1"/>
</dbReference>
<evidence type="ECO:0000256" key="1">
    <source>
        <dbReference type="ARBA" id="ARBA00002904"/>
    </source>
</evidence>
<gene>
    <name evidence="11" type="ORF">C0Q70_06981</name>
</gene>
<dbReference type="InterPro" id="IPR001148">
    <property type="entry name" value="CA_dom"/>
</dbReference>
<dbReference type="InterPro" id="IPR023561">
    <property type="entry name" value="Carbonic_anhydrase_a-class"/>
</dbReference>
<dbReference type="AlphaFoldDB" id="A0A2T7PDS3"/>
<dbReference type="SUPFAM" id="SSF51069">
    <property type="entry name" value="Carbonic anhydrase"/>
    <property type="match status" value="1"/>
</dbReference>
<evidence type="ECO:0000256" key="2">
    <source>
        <dbReference type="ARBA" id="ARBA00010718"/>
    </source>
</evidence>
<evidence type="ECO:0000256" key="6">
    <source>
        <dbReference type="ARBA" id="ARBA00023180"/>
    </source>
</evidence>
<dbReference type="STRING" id="400727.A0A2T7PDS3"/>
<name>A0A2T7PDS3_POMCA</name>
<dbReference type="Gene3D" id="3.10.200.10">
    <property type="entry name" value="Alpha carbonic anhydrase"/>
    <property type="match status" value="1"/>
</dbReference>
<dbReference type="InterPro" id="IPR036398">
    <property type="entry name" value="CA_dom_sf"/>
</dbReference>
<evidence type="ECO:0000256" key="8">
    <source>
        <dbReference type="ARBA" id="ARBA00048348"/>
    </source>
</evidence>
<evidence type="ECO:0000313" key="12">
    <source>
        <dbReference type="Proteomes" id="UP000245119"/>
    </source>
</evidence>
<protein>
    <recommendedName>
        <fullName evidence="3 9">Carbonic anhydrase</fullName>
        <ecNumber evidence="3 9">4.2.1.1</ecNumber>
    </recommendedName>
</protein>
<dbReference type="GO" id="GO:0004089">
    <property type="term" value="F:carbonate dehydratase activity"/>
    <property type="evidence" value="ECO:0007669"/>
    <property type="project" value="UniProtKB-UniRule"/>
</dbReference>
<dbReference type="PROSITE" id="PS00162">
    <property type="entry name" value="ALPHA_CA_1"/>
    <property type="match status" value="1"/>
</dbReference>
<dbReference type="OrthoDB" id="429145at2759"/>
<dbReference type="FunFam" id="3.10.200.10:FF:000003">
    <property type="entry name" value="Carbonic anhydrase 12"/>
    <property type="match status" value="1"/>
</dbReference>
<reference evidence="11 12" key="1">
    <citation type="submission" date="2018-04" db="EMBL/GenBank/DDBJ databases">
        <title>The genome of golden apple snail Pomacea canaliculata provides insight into stress tolerance and invasive adaptation.</title>
        <authorList>
            <person name="Liu C."/>
            <person name="Liu B."/>
            <person name="Ren Y."/>
            <person name="Zhang Y."/>
            <person name="Wang H."/>
            <person name="Li S."/>
            <person name="Jiang F."/>
            <person name="Yin L."/>
            <person name="Zhang G."/>
            <person name="Qian W."/>
            <person name="Fan W."/>
        </authorList>
    </citation>
    <scope>NUCLEOTIDE SEQUENCE [LARGE SCALE GENOMIC DNA]</scope>
    <source>
        <strain evidence="11">SZHN2017</strain>
        <tissue evidence="11">Muscle</tissue>
    </source>
</reference>
<evidence type="ECO:0000259" key="10">
    <source>
        <dbReference type="PROSITE" id="PS51144"/>
    </source>
</evidence>